<dbReference type="EMBL" id="OV696697">
    <property type="protein sequence ID" value="CAH1241092.1"/>
    <property type="molecule type" value="Genomic_DNA"/>
</dbReference>
<evidence type="ECO:0000313" key="2">
    <source>
        <dbReference type="Proteomes" id="UP000838412"/>
    </source>
</evidence>
<dbReference type="Proteomes" id="UP000838412">
    <property type="component" value="Chromosome 12"/>
</dbReference>
<gene>
    <name evidence="1" type="primary">Hypp6304</name>
    <name evidence="1" type="ORF">BLAG_LOCUS4862</name>
</gene>
<evidence type="ECO:0000313" key="1">
    <source>
        <dbReference type="EMBL" id="CAH1241092.1"/>
    </source>
</evidence>
<reference evidence="1" key="1">
    <citation type="submission" date="2022-01" db="EMBL/GenBank/DDBJ databases">
        <authorList>
            <person name="Braso-Vives M."/>
        </authorList>
    </citation>
    <scope>NUCLEOTIDE SEQUENCE</scope>
</reference>
<name>A0A8K0E8A7_BRALA</name>
<proteinExistence type="predicted"/>
<accession>A0A8K0E8A7</accession>
<sequence length="102" mass="11198">MLVSLVVSRNRSPGPGLVPGVARCTVARTTSTESVGKRSSQRGGTGPYGVRLMRLYVALTINLERVDFWRSGERHIYLTSRLCVEIDGDIESEMNAVQSISE</sequence>
<keyword evidence="2" id="KW-1185">Reference proteome</keyword>
<protein>
    <submittedName>
        <fullName evidence="1">Hypp6304 protein</fullName>
    </submittedName>
</protein>
<dbReference type="AlphaFoldDB" id="A0A8K0E8A7"/>
<organism evidence="1 2">
    <name type="scientific">Branchiostoma lanceolatum</name>
    <name type="common">Common lancelet</name>
    <name type="synonym">Amphioxus lanceolatum</name>
    <dbReference type="NCBI Taxonomy" id="7740"/>
    <lineage>
        <taxon>Eukaryota</taxon>
        <taxon>Metazoa</taxon>
        <taxon>Chordata</taxon>
        <taxon>Cephalochordata</taxon>
        <taxon>Leptocardii</taxon>
        <taxon>Amphioxiformes</taxon>
        <taxon>Branchiostomatidae</taxon>
        <taxon>Branchiostoma</taxon>
    </lineage>
</organism>